<name>A0A839VA60_9GAMM</name>
<sequence>MTLDAFLPFDAGPGPAVVAPFPPHAVTGGWRW</sequence>
<protein>
    <submittedName>
        <fullName evidence="1">Uncharacterized protein</fullName>
    </submittedName>
</protein>
<organism evidence="1 2">
    <name type="scientific">Halomonas cerina</name>
    <dbReference type="NCBI Taxonomy" id="447424"/>
    <lineage>
        <taxon>Bacteria</taxon>
        <taxon>Pseudomonadati</taxon>
        <taxon>Pseudomonadota</taxon>
        <taxon>Gammaproteobacteria</taxon>
        <taxon>Oceanospirillales</taxon>
        <taxon>Halomonadaceae</taxon>
        <taxon>Halomonas</taxon>
    </lineage>
</organism>
<dbReference type="Proteomes" id="UP000547614">
    <property type="component" value="Unassembled WGS sequence"/>
</dbReference>
<gene>
    <name evidence="1" type="ORF">FHR94_002056</name>
</gene>
<dbReference type="AlphaFoldDB" id="A0A839VA60"/>
<evidence type="ECO:0000313" key="2">
    <source>
        <dbReference type="Proteomes" id="UP000547614"/>
    </source>
</evidence>
<proteinExistence type="predicted"/>
<dbReference type="EMBL" id="JACHXP010000009">
    <property type="protein sequence ID" value="MBB3190815.1"/>
    <property type="molecule type" value="Genomic_DNA"/>
</dbReference>
<reference evidence="1 2" key="1">
    <citation type="submission" date="2020-08" db="EMBL/GenBank/DDBJ databases">
        <title>Genomic Encyclopedia of Type Strains, Phase III (KMG-III): the genomes of soil and plant-associated and newly described type strains.</title>
        <authorList>
            <person name="Whitman W."/>
        </authorList>
    </citation>
    <scope>NUCLEOTIDE SEQUENCE [LARGE SCALE GENOMIC DNA]</scope>
    <source>
        <strain evidence="1 2">CECT 7282</strain>
    </source>
</reference>
<keyword evidence="2" id="KW-1185">Reference proteome</keyword>
<comment type="caution">
    <text evidence="1">The sequence shown here is derived from an EMBL/GenBank/DDBJ whole genome shotgun (WGS) entry which is preliminary data.</text>
</comment>
<evidence type="ECO:0000313" key="1">
    <source>
        <dbReference type="EMBL" id="MBB3190815.1"/>
    </source>
</evidence>
<accession>A0A839VA60</accession>